<dbReference type="RefSeq" id="WP_343975604.1">
    <property type="nucleotide sequence ID" value="NZ_BAAAHK010000013.1"/>
</dbReference>
<evidence type="ECO:0000313" key="2">
    <source>
        <dbReference type="Proteomes" id="UP001500542"/>
    </source>
</evidence>
<reference evidence="2" key="1">
    <citation type="journal article" date="2019" name="Int. J. Syst. Evol. Microbiol.">
        <title>The Global Catalogue of Microorganisms (GCM) 10K type strain sequencing project: providing services to taxonomists for standard genome sequencing and annotation.</title>
        <authorList>
            <consortium name="The Broad Institute Genomics Platform"/>
            <consortium name="The Broad Institute Genome Sequencing Center for Infectious Disease"/>
            <person name="Wu L."/>
            <person name="Ma J."/>
        </authorList>
    </citation>
    <scope>NUCLEOTIDE SEQUENCE [LARGE SCALE GENOMIC DNA]</scope>
    <source>
        <strain evidence="2">JCM 10977</strain>
    </source>
</reference>
<dbReference type="Proteomes" id="UP001500542">
    <property type="component" value="Unassembled WGS sequence"/>
</dbReference>
<proteinExistence type="predicted"/>
<evidence type="ECO:0000313" key="1">
    <source>
        <dbReference type="EMBL" id="GAA0951467.1"/>
    </source>
</evidence>
<gene>
    <name evidence="1" type="ORF">GCM10009554_52970</name>
</gene>
<accession>A0ABP4BL71</accession>
<comment type="caution">
    <text evidence="1">The sequence shown here is derived from an EMBL/GenBank/DDBJ whole genome shotgun (WGS) entry which is preliminary data.</text>
</comment>
<keyword evidence="2" id="KW-1185">Reference proteome</keyword>
<organism evidence="1 2">
    <name type="scientific">Kribbella koreensis</name>
    <dbReference type="NCBI Taxonomy" id="57909"/>
    <lineage>
        <taxon>Bacteria</taxon>
        <taxon>Bacillati</taxon>
        <taxon>Actinomycetota</taxon>
        <taxon>Actinomycetes</taxon>
        <taxon>Propionibacteriales</taxon>
        <taxon>Kribbellaceae</taxon>
        <taxon>Kribbella</taxon>
    </lineage>
</organism>
<name>A0ABP4BL71_9ACTN</name>
<sequence>MAAVITTAFESDMPLDTIAPALKTADSAFWKSELVESTGSSARASLPFRLSAGVLVRPADGASAG</sequence>
<dbReference type="EMBL" id="BAAAHK010000013">
    <property type="protein sequence ID" value="GAA0951467.1"/>
    <property type="molecule type" value="Genomic_DNA"/>
</dbReference>
<protein>
    <submittedName>
        <fullName evidence="1">Uncharacterized protein</fullName>
    </submittedName>
</protein>